<dbReference type="CDD" id="cd03258">
    <property type="entry name" value="ABC_MetN_methionine_transporter"/>
    <property type="match status" value="1"/>
</dbReference>
<dbReference type="InterPro" id="IPR050086">
    <property type="entry name" value="MetN_ABC_transporter-like"/>
</dbReference>
<dbReference type="PROSITE" id="PS00211">
    <property type="entry name" value="ABC_TRANSPORTER_1"/>
    <property type="match status" value="1"/>
</dbReference>
<dbReference type="Gene3D" id="3.40.50.300">
    <property type="entry name" value="P-loop containing nucleotide triphosphate hydrolases"/>
    <property type="match status" value="1"/>
</dbReference>
<sequence length="342" mass="37023">MSQIELTNVSVLFKAKNRTISAVNDVSLAIEAGEIYGIVGLSGAGKSTLVRTINGLQKPSTGLVKINGIDITSLTKQKLKQVRQKIGFIFQNFNLISNRTVGQNIAFALTAGGYPEKEQPAKINELLSLVGLADRVDNYPNQLSGGQKQRVGIARALANEPEILLCDEATSALDVATAEEIVNLLKDINKRLKITIVFITHQMEVAKKLFNRMAVMDNGVVVETGKTYEIFANPQSPMAKKLVNHVLAVAIPSEIKQQLALQATQGQILTLKYHGEDSLHPLITAIARETNVDISILQGHIEFIEARAIGILSIYITGETLAIKKAIAAFNSQVTTSAEVGE</sequence>
<dbReference type="SMART" id="SM00930">
    <property type="entry name" value="NIL"/>
    <property type="match status" value="1"/>
</dbReference>
<dbReference type="SUPFAM" id="SSF52540">
    <property type="entry name" value="P-loop containing nucleoside triphosphate hydrolases"/>
    <property type="match status" value="1"/>
</dbReference>
<evidence type="ECO:0000313" key="9">
    <source>
        <dbReference type="EMBL" id="MCM2437253.1"/>
    </source>
</evidence>
<dbReference type="PROSITE" id="PS50893">
    <property type="entry name" value="ABC_TRANSPORTER_2"/>
    <property type="match status" value="1"/>
</dbReference>
<protein>
    <submittedName>
        <fullName evidence="9">ATP-binding cassette domain-containing protein</fullName>
    </submittedName>
</protein>
<evidence type="ECO:0000256" key="1">
    <source>
        <dbReference type="ARBA" id="ARBA00022448"/>
    </source>
</evidence>
<reference evidence="9" key="1">
    <citation type="submission" date="2021-04" db="EMBL/GenBank/DDBJ databases">
        <title>Taxonomic assessment of Weissella genus.</title>
        <authorList>
            <person name="Fanelli F."/>
            <person name="Chieffi D."/>
            <person name="Dell'Aquila A."/>
            <person name="Gyu-Sung C."/>
            <person name="Franz C.M.A.P."/>
            <person name="Fusco V."/>
        </authorList>
    </citation>
    <scope>NUCLEOTIDE SEQUENCE</scope>
    <source>
        <strain evidence="9">LMG 25373</strain>
    </source>
</reference>
<gene>
    <name evidence="9" type="ORF">KAK10_04935</name>
</gene>
<dbReference type="GO" id="GO:0005524">
    <property type="term" value="F:ATP binding"/>
    <property type="evidence" value="ECO:0007669"/>
    <property type="project" value="UniProtKB-KW"/>
</dbReference>
<dbReference type="Pfam" id="PF09383">
    <property type="entry name" value="NIL"/>
    <property type="match status" value="1"/>
</dbReference>
<accession>A0ABT0VHD5</accession>
<dbReference type="Gene3D" id="3.30.70.260">
    <property type="match status" value="1"/>
</dbReference>
<keyword evidence="5" id="KW-1278">Translocase</keyword>
<keyword evidence="4 9" id="KW-0067">ATP-binding</keyword>
<evidence type="ECO:0000256" key="4">
    <source>
        <dbReference type="ARBA" id="ARBA00022840"/>
    </source>
</evidence>
<keyword evidence="7" id="KW-0472">Membrane</keyword>
<dbReference type="EMBL" id="JAGMVS010000062">
    <property type="protein sequence ID" value="MCM2437253.1"/>
    <property type="molecule type" value="Genomic_DNA"/>
</dbReference>
<comment type="caution">
    <text evidence="9">The sequence shown here is derived from an EMBL/GenBank/DDBJ whole genome shotgun (WGS) entry which is preliminary data.</text>
</comment>
<organism evidence="9 10">
    <name type="scientific">Periweissella beninensis</name>
    <dbReference type="NCBI Taxonomy" id="504936"/>
    <lineage>
        <taxon>Bacteria</taxon>
        <taxon>Bacillati</taxon>
        <taxon>Bacillota</taxon>
        <taxon>Bacilli</taxon>
        <taxon>Lactobacillales</taxon>
        <taxon>Lactobacillaceae</taxon>
        <taxon>Periweissella</taxon>
    </lineage>
</organism>
<feature type="domain" description="ABC transporter" evidence="8">
    <location>
        <begin position="4"/>
        <end position="243"/>
    </location>
</feature>
<dbReference type="InterPro" id="IPR003593">
    <property type="entry name" value="AAA+_ATPase"/>
</dbReference>
<evidence type="ECO:0000313" key="10">
    <source>
        <dbReference type="Proteomes" id="UP001057481"/>
    </source>
</evidence>
<dbReference type="InterPro" id="IPR017871">
    <property type="entry name" value="ABC_transporter-like_CS"/>
</dbReference>
<evidence type="ECO:0000256" key="6">
    <source>
        <dbReference type="ARBA" id="ARBA00022970"/>
    </source>
</evidence>
<keyword evidence="2" id="KW-1003">Cell membrane</keyword>
<dbReference type="InterPro" id="IPR018449">
    <property type="entry name" value="NIL_domain"/>
</dbReference>
<keyword evidence="6" id="KW-0029">Amino-acid transport</keyword>
<dbReference type="InterPro" id="IPR045865">
    <property type="entry name" value="ACT-like_dom_sf"/>
</dbReference>
<keyword evidence="10" id="KW-1185">Reference proteome</keyword>
<proteinExistence type="predicted"/>
<dbReference type="InterPro" id="IPR027417">
    <property type="entry name" value="P-loop_NTPase"/>
</dbReference>
<dbReference type="InterPro" id="IPR041701">
    <property type="entry name" value="MetN_ABC"/>
</dbReference>
<name>A0ABT0VHD5_9LACO</name>
<dbReference type="PANTHER" id="PTHR43166">
    <property type="entry name" value="AMINO ACID IMPORT ATP-BINDING PROTEIN"/>
    <property type="match status" value="1"/>
</dbReference>
<dbReference type="Proteomes" id="UP001057481">
    <property type="component" value="Unassembled WGS sequence"/>
</dbReference>
<dbReference type="RefSeq" id="WP_205142886.1">
    <property type="nucleotide sequence ID" value="NZ_JAFBDN010000001.1"/>
</dbReference>
<dbReference type="PANTHER" id="PTHR43166:SF30">
    <property type="entry name" value="METHIONINE IMPORT ATP-BINDING PROTEIN METN"/>
    <property type="match status" value="1"/>
</dbReference>
<dbReference type="Pfam" id="PF00005">
    <property type="entry name" value="ABC_tran"/>
    <property type="match status" value="1"/>
</dbReference>
<keyword evidence="1" id="KW-0813">Transport</keyword>
<evidence type="ECO:0000256" key="5">
    <source>
        <dbReference type="ARBA" id="ARBA00022967"/>
    </source>
</evidence>
<evidence type="ECO:0000256" key="2">
    <source>
        <dbReference type="ARBA" id="ARBA00022475"/>
    </source>
</evidence>
<evidence type="ECO:0000259" key="8">
    <source>
        <dbReference type="PROSITE" id="PS50893"/>
    </source>
</evidence>
<dbReference type="SUPFAM" id="SSF55021">
    <property type="entry name" value="ACT-like"/>
    <property type="match status" value="1"/>
</dbReference>
<evidence type="ECO:0000256" key="7">
    <source>
        <dbReference type="ARBA" id="ARBA00023136"/>
    </source>
</evidence>
<evidence type="ECO:0000256" key="3">
    <source>
        <dbReference type="ARBA" id="ARBA00022741"/>
    </source>
</evidence>
<keyword evidence="3" id="KW-0547">Nucleotide-binding</keyword>
<dbReference type="InterPro" id="IPR003439">
    <property type="entry name" value="ABC_transporter-like_ATP-bd"/>
</dbReference>
<dbReference type="SMART" id="SM00382">
    <property type="entry name" value="AAA"/>
    <property type="match status" value="1"/>
</dbReference>